<reference evidence="1" key="1">
    <citation type="submission" date="2020-05" db="EMBL/GenBank/DDBJ databases">
        <authorList>
            <person name="Rincon C."/>
            <person name="Sanders R I."/>
            <person name="Robbins C."/>
            <person name="Chaturvedi A."/>
        </authorList>
    </citation>
    <scope>NUCLEOTIDE SEQUENCE</scope>
    <source>
        <strain evidence="1">CHB12</strain>
    </source>
</reference>
<evidence type="ECO:0000313" key="2">
    <source>
        <dbReference type="Proteomes" id="UP000684084"/>
    </source>
</evidence>
<sequence length="91" mass="10552">MQKKTFFFVLIKILKKIGLNAYRTQNEKQKLDIAKLTLPGISKDISMQENLEKSAEDLNTEQRIENLSSQEETKTEPFTEIQNITIPLKLI</sequence>
<dbReference type="Proteomes" id="UP000684084">
    <property type="component" value="Unassembled WGS sequence"/>
</dbReference>
<proteinExistence type="predicted"/>
<comment type="caution">
    <text evidence="1">The sequence shown here is derived from an EMBL/GenBank/DDBJ whole genome shotgun (WGS) entry which is preliminary data.</text>
</comment>
<dbReference type="AlphaFoldDB" id="A0A915ZKN3"/>
<organism evidence="1 2">
    <name type="scientific">Rhizophagus irregularis</name>
    <dbReference type="NCBI Taxonomy" id="588596"/>
    <lineage>
        <taxon>Eukaryota</taxon>
        <taxon>Fungi</taxon>
        <taxon>Fungi incertae sedis</taxon>
        <taxon>Mucoromycota</taxon>
        <taxon>Glomeromycotina</taxon>
        <taxon>Glomeromycetes</taxon>
        <taxon>Glomerales</taxon>
        <taxon>Glomeraceae</taxon>
        <taxon>Rhizophagus</taxon>
    </lineage>
</organism>
<dbReference type="EMBL" id="CAGKOT010000038">
    <property type="protein sequence ID" value="CAB5378054.1"/>
    <property type="molecule type" value="Genomic_DNA"/>
</dbReference>
<dbReference type="OrthoDB" id="2424537at2759"/>
<gene>
    <name evidence="1" type="ORF">CHRIB12_LOCUS16029</name>
</gene>
<protein>
    <submittedName>
        <fullName evidence="1">Uncharacterized protein</fullName>
    </submittedName>
</protein>
<name>A0A915ZKN3_9GLOM</name>
<evidence type="ECO:0000313" key="1">
    <source>
        <dbReference type="EMBL" id="CAB5378054.1"/>
    </source>
</evidence>
<accession>A0A915ZKN3</accession>